<dbReference type="CDD" id="cd01174">
    <property type="entry name" value="ribokinase"/>
    <property type="match status" value="1"/>
</dbReference>
<comment type="function">
    <text evidence="12">Catalyzes the phosphorylation of ribose at O-5 in a reaction requiring ATP and magnesium. The resulting D-ribose-5-phosphate can then be used either for sythesis of nucleotides, histidine, and tryptophan, or as a component of the pentose phosphate pathway.</text>
</comment>
<evidence type="ECO:0000259" key="13">
    <source>
        <dbReference type="Pfam" id="PF00294"/>
    </source>
</evidence>
<dbReference type="EMBL" id="REFR01000013">
    <property type="protein sequence ID" value="RMB04602.1"/>
    <property type="molecule type" value="Genomic_DNA"/>
</dbReference>
<dbReference type="InParanoid" id="A0A3M0C5U8"/>
<evidence type="ECO:0000313" key="15">
    <source>
        <dbReference type="Proteomes" id="UP000271227"/>
    </source>
</evidence>
<feature type="binding site" evidence="12">
    <location>
        <position position="139"/>
    </location>
    <ligand>
        <name>substrate</name>
    </ligand>
</feature>
<feature type="binding site" evidence="12">
    <location>
        <begin position="237"/>
        <end position="238"/>
    </location>
    <ligand>
        <name>ATP</name>
        <dbReference type="ChEBI" id="CHEBI:30616"/>
    </ligand>
</feature>
<protein>
    <recommendedName>
        <fullName evidence="3 12">Ribokinase</fullName>
        <shortName evidence="12">RK</shortName>
        <ecNumber evidence="2 12">2.7.1.15</ecNumber>
    </recommendedName>
</protein>
<organism evidence="14 15">
    <name type="scientific">Eilatimonas milleporae</name>
    <dbReference type="NCBI Taxonomy" id="911205"/>
    <lineage>
        <taxon>Bacteria</taxon>
        <taxon>Pseudomonadati</taxon>
        <taxon>Pseudomonadota</taxon>
        <taxon>Alphaproteobacteria</taxon>
        <taxon>Kordiimonadales</taxon>
        <taxon>Kordiimonadaceae</taxon>
        <taxon>Eilatimonas</taxon>
    </lineage>
</organism>
<keyword evidence="11 12" id="KW-0119">Carbohydrate metabolism</keyword>
<comment type="cofactor">
    <cofactor evidence="12">
        <name>Mg(2+)</name>
        <dbReference type="ChEBI" id="CHEBI:18420"/>
    </cofactor>
    <text evidence="12">Requires a divalent cation, most likely magnesium in vivo, as an electrophilic catalyst to aid phosphoryl group transfer. It is the chelate of the metal and the nucleotide that is the actual substrate.</text>
</comment>
<comment type="pathway">
    <text evidence="12">Carbohydrate metabolism; D-ribose degradation; D-ribose 5-phosphate from beta-D-ribopyranose: step 2/2.</text>
</comment>
<feature type="binding site" evidence="12">
    <location>
        <position position="277"/>
    </location>
    <ligand>
        <name>K(+)</name>
        <dbReference type="ChEBI" id="CHEBI:29103"/>
    </ligand>
</feature>
<dbReference type="InterPro" id="IPR029056">
    <property type="entry name" value="Ribokinase-like"/>
</dbReference>
<name>A0A3M0C5U8_9PROT</name>
<keyword evidence="10 12" id="KW-0630">Potassium</keyword>
<gene>
    <name evidence="12" type="primary">rbsK</name>
    <name evidence="14" type="ORF">BXY39_2871</name>
</gene>
<dbReference type="PRINTS" id="PR00990">
    <property type="entry name" value="RIBOKINASE"/>
</dbReference>
<dbReference type="GO" id="GO:0046872">
    <property type="term" value="F:metal ion binding"/>
    <property type="evidence" value="ECO:0007669"/>
    <property type="project" value="UniProtKB-KW"/>
</dbReference>
<dbReference type="GO" id="GO:0019303">
    <property type="term" value="P:D-ribose catabolic process"/>
    <property type="evidence" value="ECO:0007669"/>
    <property type="project" value="UniProtKB-UniRule"/>
</dbReference>
<comment type="catalytic activity">
    <reaction evidence="12">
        <text>D-ribose + ATP = D-ribose 5-phosphate + ADP + H(+)</text>
        <dbReference type="Rhea" id="RHEA:13697"/>
        <dbReference type="ChEBI" id="CHEBI:15378"/>
        <dbReference type="ChEBI" id="CHEBI:30616"/>
        <dbReference type="ChEBI" id="CHEBI:47013"/>
        <dbReference type="ChEBI" id="CHEBI:78346"/>
        <dbReference type="ChEBI" id="CHEBI:456216"/>
        <dbReference type="EC" id="2.7.1.15"/>
    </reaction>
</comment>
<feature type="domain" description="Carbohydrate kinase PfkB" evidence="13">
    <location>
        <begin position="7"/>
        <end position="279"/>
    </location>
</feature>
<feature type="binding site" evidence="12">
    <location>
        <begin position="43"/>
        <end position="47"/>
    </location>
    <ligand>
        <name>substrate</name>
    </ligand>
</feature>
<dbReference type="OrthoDB" id="9792663at2"/>
<comment type="similarity">
    <text evidence="12">Belongs to the carbohydrate kinase PfkB family. Ribokinase subfamily.</text>
</comment>
<dbReference type="InterPro" id="IPR002173">
    <property type="entry name" value="Carboh/pur_kinase_PfkB_CS"/>
</dbReference>
<dbReference type="PANTHER" id="PTHR10584">
    <property type="entry name" value="SUGAR KINASE"/>
    <property type="match status" value="1"/>
</dbReference>
<proteinExistence type="inferred from homology"/>
<keyword evidence="7 12" id="KW-0418">Kinase</keyword>
<dbReference type="GO" id="GO:0004747">
    <property type="term" value="F:ribokinase activity"/>
    <property type="evidence" value="ECO:0007669"/>
    <property type="project" value="UniProtKB-UniRule"/>
</dbReference>
<evidence type="ECO:0000256" key="3">
    <source>
        <dbReference type="ARBA" id="ARBA00016943"/>
    </source>
</evidence>
<dbReference type="InterPro" id="IPR011611">
    <property type="entry name" value="PfkB_dom"/>
</dbReference>
<evidence type="ECO:0000256" key="6">
    <source>
        <dbReference type="ARBA" id="ARBA00022741"/>
    </source>
</evidence>
<comment type="subunit">
    <text evidence="12">Homodimer.</text>
</comment>
<evidence type="ECO:0000256" key="10">
    <source>
        <dbReference type="ARBA" id="ARBA00022958"/>
    </source>
</evidence>
<evidence type="ECO:0000256" key="11">
    <source>
        <dbReference type="ARBA" id="ARBA00023277"/>
    </source>
</evidence>
<dbReference type="InterPro" id="IPR011877">
    <property type="entry name" value="Ribokinase"/>
</dbReference>
<dbReference type="HAMAP" id="MF_01987">
    <property type="entry name" value="Ribokinase"/>
    <property type="match status" value="1"/>
</dbReference>
<dbReference type="PROSITE" id="PS00584">
    <property type="entry name" value="PFKB_KINASES_2"/>
    <property type="match status" value="1"/>
</dbReference>
<feature type="active site" description="Proton acceptor" evidence="12">
    <location>
        <position position="238"/>
    </location>
</feature>
<evidence type="ECO:0000256" key="12">
    <source>
        <dbReference type="HAMAP-Rule" id="MF_01987"/>
    </source>
</evidence>
<feature type="binding site" evidence="12">
    <location>
        <position position="234"/>
    </location>
    <ligand>
        <name>K(+)</name>
        <dbReference type="ChEBI" id="CHEBI:29103"/>
    </ligand>
</feature>
<dbReference type="RefSeq" id="WP_121939524.1">
    <property type="nucleotide sequence ID" value="NZ_REFR01000013.1"/>
</dbReference>
<dbReference type="EC" id="2.7.1.15" evidence="2 12"/>
<keyword evidence="6 12" id="KW-0547">Nucleotide-binding</keyword>
<evidence type="ECO:0000256" key="9">
    <source>
        <dbReference type="ARBA" id="ARBA00022842"/>
    </source>
</evidence>
<sequence length="289" mass="29330">MADNTPRIAVIGSVNLDLFTYAETLPRPGETVTGATLTRHPGGKGANQAIAAKRLGAEVAFVGCLGNDAFADEALSLMRTEGVDLSVINTFSDVPTAVALIMVGADGENLITVASGANGAFSDDYVVVPHADAVLCQLEIPVDTVMVVAEQVRGRAASLFALNAAPALPVPDALLAATNLLIVNEHERAAYGSQLDGYRGLLATTYGVEGAVLSKGGVELARARPPKVDVVDTTGAGDAFSAALTVALARGDAPGHALEFAVTAGALACMGAGAQPSMPFCSDIAARMV</sequence>
<keyword evidence="9 12" id="KW-0460">Magnesium</keyword>
<feature type="binding site" evidence="12">
    <location>
        <begin position="205"/>
        <end position="210"/>
    </location>
    <ligand>
        <name>ATP</name>
        <dbReference type="ChEBI" id="CHEBI:30616"/>
    </ligand>
</feature>
<feature type="binding site" evidence="12">
    <location>
        <begin position="15"/>
        <end position="17"/>
    </location>
    <ligand>
        <name>substrate</name>
    </ligand>
</feature>
<comment type="caution">
    <text evidence="12">Lacks conserved residue(s) required for the propagation of feature annotation.</text>
</comment>
<comment type="similarity">
    <text evidence="1">Belongs to the carbohydrate kinase pfkB family.</text>
</comment>
<dbReference type="SUPFAM" id="SSF53613">
    <property type="entry name" value="Ribokinase-like"/>
    <property type="match status" value="1"/>
</dbReference>
<dbReference type="Pfam" id="PF00294">
    <property type="entry name" value="PfkB"/>
    <property type="match status" value="1"/>
</dbReference>
<feature type="binding site" evidence="12">
    <location>
        <position position="273"/>
    </location>
    <ligand>
        <name>K(+)</name>
        <dbReference type="ChEBI" id="CHEBI:29103"/>
    </ligand>
</feature>
<dbReference type="AlphaFoldDB" id="A0A3M0C5U8"/>
<keyword evidence="4 12" id="KW-0808">Transferase</keyword>
<keyword evidence="8 12" id="KW-0067">ATP-binding</keyword>
<dbReference type="PANTHER" id="PTHR10584:SF166">
    <property type="entry name" value="RIBOKINASE"/>
    <property type="match status" value="1"/>
</dbReference>
<accession>A0A3M0C5U8</accession>
<dbReference type="Gene3D" id="3.40.1190.20">
    <property type="match status" value="1"/>
</dbReference>
<dbReference type="GO" id="GO:0005524">
    <property type="term" value="F:ATP binding"/>
    <property type="evidence" value="ECO:0007669"/>
    <property type="project" value="UniProtKB-UniRule"/>
</dbReference>
<keyword evidence="15" id="KW-1185">Reference proteome</keyword>
<reference evidence="14 15" key="1">
    <citation type="submission" date="2018-10" db="EMBL/GenBank/DDBJ databases">
        <title>Genomic Encyclopedia of Archaeal and Bacterial Type Strains, Phase II (KMG-II): from individual species to whole genera.</title>
        <authorList>
            <person name="Goeker M."/>
        </authorList>
    </citation>
    <scope>NUCLEOTIDE SEQUENCE [LARGE SCALE GENOMIC DNA]</scope>
    <source>
        <strain evidence="14 15">DSM 25217</strain>
    </source>
</reference>
<keyword evidence="5 12" id="KW-0479">Metal-binding</keyword>
<dbReference type="FunCoup" id="A0A3M0C5U8">
    <property type="interactions" value="469"/>
</dbReference>
<comment type="subcellular location">
    <subcellularLocation>
        <location evidence="12">Cytoplasm</location>
    </subcellularLocation>
</comment>
<evidence type="ECO:0000313" key="14">
    <source>
        <dbReference type="EMBL" id="RMB04602.1"/>
    </source>
</evidence>
<feature type="binding site" evidence="12">
    <location>
        <position position="184"/>
    </location>
    <ligand>
        <name>ATP</name>
        <dbReference type="ChEBI" id="CHEBI:30616"/>
    </ligand>
</feature>
<feature type="binding site" evidence="12">
    <location>
        <position position="238"/>
    </location>
    <ligand>
        <name>substrate</name>
    </ligand>
</feature>
<comment type="caution">
    <text evidence="14">The sequence shown here is derived from an EMBL/GenBank/DDBJ whole genome shotgun (WGS) entry which is preliminary data.</text>
</comment>
<evidence type="ECO:0000256" key="8">
    <source>
        <dbReference type="ARBA" id="ARBA00022840"/>
    </source>
</evidence>
<evidence type="ECO:0000256" key="4">
    <source>
        <dbReference type="ARBA" id="ARBA00022679"/>
    </source>
</evidence>
<evidence type="ECO:0000256" key="2">
    <source>
        <dbReference type="ARBA" id="ARBA00012035"/>
    </source>
</evidence>
<feature type="binding site" evidence="12">
    <location>
        <position position="268"/>
    </location>
    <ligand>
        <name>K(+)</name>
        <dbReference type="ChEBI" id="CHEBI:29103"/>
    </ligand>
</feature>
<evidence type="ECO:0000256" key="5">
    <source>
        <dbReference type="ARBA" id="ARBA00022723"/>
    </source>
</evidence>
<keyword evidence="12" id="KW-0963">Cytoplasm</keyword>
<dbReference type="UniPathway" id="UPA00916">
    <property type="reaction ID" value="UER00889"/>
</dbReference>
<evidence type="ECO:0000256" key="1">
    <source>
        <dbReference type="ARBA" id="ARBA00005380"/>
    </source>
</evidence>
<feature type="binding site" evidence="12">
    <location>
        <position position="232"/>
    </location>
    <ligand>
        <name>K(+)</name>
        <dbReference type="ChEBI" id="CHEBI:29103"/>
    </ligand>
</feature>
<feature type="binding site" evidence="12">
    <location>
        <position position="271"/>
    </location>
    <ligand>
        <name>K(+)</name>
        <dbReference type="ChEBI" id="CHEBI:29103"/>
    </ligand>
</feature>
<dbReference type="Proteomes" id="UP000271227">
    <property type="component" value="Unassembled WGS sequence"/>
</dbReference>
<dbReference type="InterPro" id="IPR002139">
    <property type="entry name" value="Ribo/fructo_kinase"/>
</dbReference>
<comment type="activity regulation">
    <text evidence="12">Activated by a monovalent cation that binds near, but not in, the active site. The most likely occupant of the site in vivo is potassium. Ion binding induces a conformational change that may alter substrate affinity.</text>
</comment>
<evidence type="ECO:0000256" key="7">
    <source>
        <dbReference type="ARBA" id="ARBA00022777"/>
    </source>
</evidence>
<dbReference type="GO" id="GO:0005829">
    <property type="term" value="C:cytosol"/>
    <property type="evidence" value="ECO:0007669"/>
    <property type="project" value="TreeGrafter"/>
</dbReference>